<dbReference type="EMBL" id="LGCM01000014">
    <property type="protein sequence ID" value="KPL89852.1"/>
    <property type="molecule type" value="Genomic_DNA"/>
</dbReference>
<dbReference type="SUPFAM" id="SSF64288">
    <property type="entry name" value="Chorismate lyase-like"/>
    <property type="match status" value="1"/>
</dbReference>
<evidence type="ECO:0000313" key="5">
    <source>
        <dbReference type="EMBL" id="KPL89852.1"/>
    </source>
</evidence>
<proteinExistence type="predicted"/>
<evidence type="ECO:0000256" key="3">
    <source>
        <dbReference type="ARBA" id="ARBA00023163"/>
    </source>
</evidence>
<keyword evidence="6" id="KW-1185">Reference proteome</keyword>
<dbReference type="SMART" id="SM00345">
    <property type="entry name" value="HTH_GNTR"/>
    <property type="match status" value="1"/>
</dbReference>
<dbReference type="FunFam" id="1.10.10.10:FF:000079">
    <property type="entry name" value="GntR family transcriptional regulator"/>
    <property type="match status" value="1"/>
</dbReference>
<dbReference type="GO" id="GO:0003700">
    <property type="term" value="F:DNA-binding transcription factor activity"/>
    <property type="evidence" value="ECO:0007669"/>
    <property type="project" value="InterPro"/>
</dbReference>
<dbReference type="Pfam" id="PF07702">
    <property type="entry name" value="UTRA"/>
    <property type="match status" value="1"/>
</dbReference>
<dbReference type="InterPro" id="IPR028978">
    <property type="entry name" value="Chorismate_lyase_/UTRA_dom_sf"/>
</dbReference>
<dbReference type="InterPro" id="IPR000524">
    <property type="entry name" value="Tscrpt_reg_HTH_GntR"/>
</dbReference>
<dbReference type="GO" id="GO:0003677">
    <property type="term" value="F:DNA binding"/>
    <property type="evidence" value="ECO:0007669"/>
    <property type="project" value="UniProtKB-KW"/>
</dbReference>
<evidence type="ECO:0000313" key="6">
    <source>
        <dbReference type="Proteomes" id="UP000050501"/>
    </source>
</evidence>
<protein>
    <recommendedName>
        <fullName evidence="4">HTH gntR-type domain-containing protein</fullName>
    </recommendedName>
</protein>
<accession>A0A0P6Y1T3</accession>
<evidence type="ECO:0000256" key="2">
    <source>
        <dbReference type="ARBA" id="ARBA00023125"/>
    </source>
</evidence>
<dbReference type="SUPFAM" id="SSF46785">
    <property type="entry name" value="Winged helix' DNA-binding domain"/>
    <property type="match status" value="1"/>
</dbReference>
<dbReference type="Gene3D" id="1.10.10.10">
    <property type="entry name" value="Winged helix-like DNA-binding domain superfamily/Winged helix DNA-binding domain"/>
    <property type="match status" value="1"/>
</dbReference>
<dbReference type="InterPro" id="IPR036390">
    <property type="entry name" value="WH_DNA-bd_sf"/>
</dbReference>
<dbReference type="Proteomes" id="UP000050501">
    <property type="component" value="Unassembled WGS sequence"/>
</dbReference>
<keyword evidence="3" id="KW-0804">Transcription</keyword>
<keyword evidence="1" id="KW-0805">Transcription regulation</keyword>
<dbReference type="PRINTS" id="PR00035">
    <property type="entry name" value="HTHGNTR"/>
</dbReference>
<organism evidence="5 6">
    <name type="scientific">Levilinea saccharolytica</name>
    <dbReference type="NCBI Taxonomy" id="229921"/>
    <lineage>
        <taxon>Bacteria</taxon>
        <taxon>Bacillati</taxon>
        <taxon>Chloroflexota</taxon>
        <taxon>Anaerolineae</taxon>
        <taxon>Anaerolineales</taxon>
        <taxon>Anaerolineaceae</taxon>
        <taxon>Levilinea</taxon>
    </lineage>
</organism>
<dbReference type="PANTHER" id="PTHR44846">
    <property type="entry name" value="MANNOSYL-D-GLYCERATE TRANSPORT/METABOLISM SYSTEM REPRESSOR MNGR-RELATED"/>
    <property type="match status" value="1"/>
</dbReference>
<gene>
    <name evidence="5" type="ORF">ADN01_02930</name>
</gene>
<dbReference type="InterPro" id="IPR050679">
    <property type="entry name" value="Bact_HTH_transcr_reg"/>
</dbReference>
<dbReference type="AlphaFoldDB" id="A0A0P6Y1T3"/>
<dbReference type="InterPro" id="IPR036388">
    <property type="entry name" value="WH-like_DNA-bd_sf"/>
</dbReference>
<dbReference type="PROSITE" id="PS50949">
    <property type="entry name" value="HTH_GNTR"/>
    <property type="match status" value="1"/>
</dbReference>
<dbReference type="OrthoDB" id="146373at2"/>
<dbReference type="InterPro" id="IPR011663">
    <property type="entry name" value="UTRA"/>
</dbReference>
<dbReference type="RefSeq" id="WP_062416985.1">
    <property type="nucleotide sequence ID" value="NZ_DF967974.1"/>
</dbReference>
<name>A0A0P6Y1T3_9CHLR</name>
<evidence type="ECO:0000256" key="1">
    <source>
        <dbReference type="ARBA" id="ARBA00023015"/>
    </source>
</evidence>
<evidence type="ECO:0000259" key="4">
    <source>
        <dbReference type="PROSITE" id="PS50949"/>
    </source>
</evidence>
<sequence>MDYLNRHSYKPLYLQLSENLRQRIEGDDLEPGSRLPSENELVARYGVSRNTARQAINALIAQGLVYRLQGRGTFVAQKRVRYGIAGLTSFSEEMRKRGMQASSRILRQTREVPSTKVAHLLQLLPGEETFMIERLRLANDEPMALNVSYVPVCMCPDLDQQDLENGSLYDLFEQHYGFRLGYAEQVLKPATATEYEAEILQTGVGYPLLVAEGVTYLESQVPVEVTRLMYRGDRYEFVVQPVRQHHRE</sequence>
<dbReference type="SMART" id="SM00866">
    <property type="entry name" value="UTRA"/>
    <property type="match status" value="1"/>
</dbReference>
<dbReference type="GO" id="GO:0045892">
    <property type="term" value="P:negative regulation of DNA-templated transcription"/>
    <property type="evidence" value="ECO:0007669"/>
    <property type="project" value="TreeGrafter"/>
</dbReference>
<dbReference type="CDD" id="cd07377">
    <property type="entry name" value="WHTH_GntR"/>
    <property type="match status" value="1"/>
</dbReference>
<dbReference type="PANTHER" id="PTHR44846:SF1">
    <property type="entry name" value="MANNOSYL-D-GLYCERATE TRANSPORT_METABOLISM SYSTEM REPRESSOR MNGR-RELATED"/>
    <property type="match status" value="1"/>
</dbReference>
<comment type="caution">
    <text evidence="5">The sequence shown here is derived from an EMBL/GenBank/DDBJ whole genome shotgun (WGS) entry which is preliminary data.</text>
</comment>
<reference evidence="5 6" key="1">
    <citation type="submission" date="2015-07" db="EMBL/GenBank/DDBJ databases">
        <title>Genome sequence of Levilinea saccharolytica DSM 16555.</title>
        <authorList>
            <person name="Hemp J."/>
            <person name="Ward L.M."/>
            <person name="Pace L.A."/>
            <person name="Fischer W.W."/>
        </authorList>
    </citation>
    <scope>NUCLEOTIDE SEQUENCE [LARGE SCALE GENOMIC DNA]</scope>
    <source>
        <strain evidence="5 6">KIBI-1</strain>
    </source>
</reference>
<dbReference type="Gene3D" id="3.40.1410.10">
    <property type="entry name" value="Chorismate lyase-like"/>
    <property type="match status" value="1"/>
</dbReference>
<dbReference type="STRING" id="229921.ADN01_02930"/>
<keyword evidence="2" id="KW-0238">DNA-binding</keyword>
<dbReference type="Pfam" id="PF00392">
    <property type="entry name" value="GntR"/>
    <property type="match status" value="1"/>
</dbReference>
<feature type="domain" description="HTH gntR-type" evidence="4">
    <location>
        <begin position="10"/>
        <end position="78"/>
    </location>
</feature>